<name>A0AAD9P5X0_RIDPI</name>
<sequence length="400" mass="43951">MNTSSACLRPLDPPRPPPPPPPPPPSLRSRVRPLTTPHARRPRTHTGGAQSQKRPGARCGAAISSFGNLTVSGYQRRQPVDRIAASDGVVLDDPRQLNTTADELSRDLQAPKWGASISLNNARRQNRSDQRRLAIALQRLQRQLATVTKRITDRESEVVDELLERCPRAEKDVIRMFRNQPLVMRRLGLPRGGVGDSPEATVDNATRSRKVKHGARRRNQPAPLPEVVSTPRGIVLPPYYGNQLLLTGKCLPNTTETISGLGRRLASLSTPQMKQAADNEVAAPSTGCDVTAMHNQSDLAIEEVARRHVYSHQIPSMLNRGSRAAQYVADLRRTMFPEWPEPVEEVEPPTVDDPVGPRTTVALAPIVGTPRVHHSRPVGVSHPPNKDLMRATTIALLPKS</sequence>
<evidence type="ECO:0000256" key="2">
    <source>
        <dbReference type="SAM" id="MobiDB-lite"/>
    </source>
</evidence>
<evidence type="ECO:0000256" key="1">
    <source>
        <dbReference type="SAM" id="Coils"/>
    </source>
</evidence>
<dbReference type="Proteomes" id="UP001209878">
    <property type="component" value="Unassembled WGS sequence"/>
</dbReference>
<gene>
    <name evidence="3" type="ORF">NP493_124g03000</name>
</gene>
<keyword evidence="1" id="KW-0175">Coiled coil</keyword>
<dbReference type="EMBL" id="JAODUO010000125">
    <property type="protein sequence ID" value="KAK2188713.1"/>
    <property type="molecule type" value="Genomic_DNA"/>
</dbReference>
<accession>A0AAD9P5X0</accession>
<evidence type="ECO:0000313" key="3">
    <source>
        <dbReference type="EMBL" id="KAK2188713.1"/>
    </source>
</evidence>
<keyword evidence="4" id="KW-1185">Reference proteome</keyword>
<evidence type="ECO:0000313" key="4">
    <source>
        <dbReference type="Proteomes" id="UP001209878"/>
    </source>
</evidence>
<dbReference type="AlphaFoldDB" id="A0AAD9P5X0"/>
<feature type="coiled-coil region" evidence="1">
    <location>
        <begin position="119"/>
        <end position="157"/>
    </location>
</feature>
<feature type="compositionally biased region" description="Basic residues" evidence="2">
    <location>
        <begin position="207"/>
        <end position="219"/>
    </location>
</feature>
<feature type="region of interest" description="Disordered" evidence="2">
    <location>
        <begin position="189"/>
        <end position="226"/>
    </location>
</feature>
<organism evidence="3 4">
    <name type="scientific">Ridgeia piscesae</name>
    <name type="common">Tubeworm</name>
    <dbReference type="NCBI Taxonomy" id="27915"/>
    <lineage>
        <taxon>Eukaryota</taxon>
        <taxon>Metazoa</taxon>
        <taxon>Spiralia</taxon>
        <taxon>Lophotrochozoa</taxon>
        <taxon>Annelida</taxon>
        <taxon>Polychaeta</taxon>
        <taxon>Sedentaria</taxon>
        <taxon>Canalipalpata</taxon>
        <taxon>Sabellida</taxon>
        <taxon>Siboglinidae</taxon>
        <taxon>Ridgeia</taxon>
    </lineage>
</organism>
<reference evidence="3" key="1">
    <citation type="journal article" date="2023" name="Mol. Biol. Evol.">
        <title>Third-Generation Sequencing Reveals the Adaptive Role of the Epigenome in Three Deep-Sea Polychaetes.</title>
        <authorList>
            <person name="Perez M."/>
            <person name="Aroh O."/>
            <person name="Sun Y."/>
            <person name="Lan Y."/>
            <person name="Juniper S.K."/>
            <person name="Young C.R."/>
            <person name="Angers B."/>
            <person name="Qian P.Y."/>
        </authorList>
    </citation>
    <scope>NUCLEOTIDE SEQUENCE</scope>
    <source>
        <strain evidence="3">R07B-5</strain>
    </source>
</reference>
<comment type="caution">
    <text evidence="3">The sequence shown here is derived from an EMBL/GenBank/DDBJ whole genome shotgun (WGS) entry which is preliminary data.</text>
</comment>
<feature type="compositionally biased region" description="Pro residues" evidence="2">
    <location>
        <begin position="11"/>
        <end position="26"/>
    </location>
</feature>
<proteinExistence type="predicted"/>
<protein>
    <submittedName>
        <fullName evidence="3">Uncharacterized protein</fullName>
    </submittedName>
</protein>
<feature type="region of interest" description="Disordered" evidence="2">
    <location>
        <begin position="1"/>
        <end position="60"/>
    </location>
</feature>